<dbReference type="EMBL" id="AP025314">
    <property type="protein sequence ID" value="BDD11014.1"/>
    <property type="molecule type" value="Genomic_DNA"/>
</dbReference>
<evidence type="ECO:0000256" key="1">
    <source>
        <dbReference type="ARBA" id="ARBA00009477"/>
    </source>
</evidence>
<feature type="domain" description="Multidrug resistance protein MdtA-like barrel-sandwich hybrid" evidence="3">
    <location>
        <begin position="79"/>
        <end position="211"/>
    </location>
</feature>
<dbReference type="InterPro" id="IPR058625">
    <property type="entry name" value="MdtA-like_BSH"/>
</dbReference>
<protein>
    <submittedName>
        <fullName evidence="6">Hemolysin D</fullName>
    </submittedName>
</protein>
<evidence type="ECO:0000313" key="7">
    <source>
        <dbReference type="Proteomes" id="UP001348817"/>
    </source>
</evidence>
<feature type="domain" description="CusB-like beta-barrel" evidence="4">
    <location>
        <begin position="224"/>
        <end position="295"/>
    </location>
</feature>
<dbReference type="GO" id="GO:0015562">
    <property type="term" value="F:efflux transmembrane transporter activity"/>
    <property type="evidence" value="ECO:0007669"/>
    <property type="project" value="TreeGrafter"/>
</dbReference>
<evidence type="ECO:0000256" key="2">
    <source>
        <dbReference type="SAM" id="Coils"/>
    </source>
</evidence>
<dbReference type="InterPro" id="IPR058637">
    <property type="entry name" value="YknX-like_C"/>
</dbReference>
<dbReference type="InterPro" id="IPR006143">
    <property type="entry name" value="RND_pump_MFP"/>
</dbReference>
<comment type="similarity">
    <text evidence="1">Belongs to the membrane fusion protein (MFP) (TC 8.A.1) family.</text>
</comment>
<dbReference type="Pfam" id="PF25917">
    <property type="entry name" value="BSH_RND"/>
    <property type="match status" value="1"/>
</dbReference>
<dbReference type="SUPFAM" id="SSF111369">
    <property type="entry name" value="HlyD-like secretion proteins"/>
    <property type="match status" value="1"/>
</dbReference>
<dbReference type="PANTHER" id="PTHR30469">
    <property type="entry name" value="MULTIDRUG RESISTANCE PROTEIN MDTA"/>
    <property type="match status" value="1"/>
</dbReference>
<organism evidence="6 7">
    <name type="scientific">Fulvitalea axinellae</name>
    <dbReference type="NCBI Taxonomy" id="1182444"/>
    <lineage>
        <taxon>Bacteria</taxon>
        <taxon>Pseudomonadati</taxon>
        <taxon>Bacteroidota</taxon>
        <taxon>Cytophagia</taxon>
        <taxon>Cytophagales</taxon>
        <taxon>Persicobacteraceae</taxon>
        <taxon>Fulvitalea</taxon>
    </lineage>
</organism>
<reference evidence="6 7" key="1">
    <citation type="submission" date="2021-12" db="EMBL/GenBank/DDBJ databases">
        <title>Genome sequencing of bacteria with rrn-lacking chromosome and rrn-plasmid.</title>
        <authorList>
            <person name="Anda M."/>
            <person name="Iwasaki W."/>
        </authorList>
    </citation>
    <scope>NUCLEOTIDE SEQUENCE [LARGE SCALE GENOMIC DNA]</scope>
    <source>
        <strain evidence="6 7">DSM 100852</strain>
    </source>
</reference>
<dbReference type="AlphaFoldDB" id="A0AAU9D8W6"/>
<dbReference type="InterPro" id="IPR058792">
    <property type="entry name" value="Beta-barrel_RND_2"/>
</dbReference>
<dbReference type="NCBIfam" id="TIGR01730">
    <property type="entry name" value="RND_mfp"/>
    <property type="match status" value="1"/>
</dbReference>
<gene>
    <name evidence="6" type="ORF">FUAX_34460</name>
</gene>
<dbReference type="Gene3D" id="1.10.287.470">
    <property type="entry name" value="Helix hairpin bin"/>
    <property type="match status" value="1"/>
</dbReference>
<keyword evidence="7" id="KW-1185">Reference proteome</keyword>
<feature type="coiled-coil region" evidence="2">
    <location>
        <begin position="154"/>
        <end position="181"/>
    </location>
</feature>
<dbReference type="Gene3D" id="2.40.50.100">
    <property type="match status" value="1"/>
</dbReference>
<dbReference type="GO" id="GO:1990281">
    <property type="term" value="C:efflux pump complex"/>
    <property type="evidence" value="ECO:0007669"/>
    <property type="project" value="TreeGrafter"/>
</dbReference>
<evidence type="ECO:0000313" key="6">
    <source>
        <dbReference type="EMBL" id="BDD11014.1"/>
    </source>
</evidence>
<name>A0AAU9D8W6_9BACT</name>
<dbReference type="Gene3D" id="2.40.420.20">
    <property type="match status" value="1"/>
</dbReference>
<sequence length="383" mass="41191">MSENMTSARQLDLARKSGFRFVCALASLCLLFLGACGKKKEKVSAEELRPVKYMTLSYGNSALNRTYIGQSQAEKEINLSFRVTGKVASVLVKEGDKIRKGSLIATLDPRDLKLKLDQAKASRNQAKVQFSTSSSELDRIKDLYEKNTASLSDYEKAQNSYASAQAAYEESVKNVNLAERQLSYTRLYAPIDGVITKKSVDVNEVVQSGSTVVELSSEGFLQVRVGVPDSYIGQISVGEDASIVFSSIKGTSFKGRVAEISYSKSAGSTYPVNVDILDANSHVRIGMSARVTFKPEIGSNGSMSLYLPADAVTEGQSGETYVFVVREEGGVMVVKKTTVELGDLTNQGFLVLSGVKVGDKVVTAGITNLTDGMKVTLLKGAGA</sequence>
<dbReference type="KEGG" id="fax:FUAX_34460"/>
<dbReference type="Pfam" id="PF25989">
    <property type="entry name" value="YknX_C"/>
    <property type="match status" value="1"/>
</dbReference>
<evidence type="ECO:0000259" key="4">
    <source>
        <dbReference type="Pfam" id="PF25954"/>
    </source>
</evidence>
<dbReference type="Proteomes" id="UP001348817">
    <property type="component" value="Chromosome"/>
</dbReference>
<feature type="domain" description="YknX-like C-terminal permuted SH3-like" evidence="5">
    <location>
        <begin position="305"/>
        <end position="376"/>
    </location>
</feature>
<keyword evidence="2" id="KW-0175">Coiled coil</keyword>
<dbReference type="PANTHER" id="PTHR30469:SF20">
    <property type="entry name" value="EFFLUX RND TRANSPORTER PERIPLASMIC ADAPTOR SUBUNIT"/>
    <property type="match status" value="1"/>
</dbReference>
<dbReference type="Gene3D" id="2.40.30.170">
    <property type="match status" value="1"/>
</dbReference>
<evidence type="ECO:0000259" key="3">
    <source>
        <dbReference type="Pfam" id="PF25917"/>
    </source>
</evidence>
<proteinExistence type="inferred from homology"/>
<dbReference type="Pfam" id="PF25954">
    <property type="entry name" value="Beta-barrel_RND_2"/>
    <property type="match status" value="1"/>
</dbReference>
<evidence type="ECO:0000259" key="5">
    <source>
        <dbReference type="Pfam" id="PF25989"/>
    </source>
</evidence>
<accession>A0AAU9D8W6</accession>